<accession>A0A2W4YY93</accession>
<evidence type="ECO:0000313" key="3">
    <source>
        <dbReference type="Proteomes" id="UP000249555"/>
    </source>
</evidence>
<proteinExistence type="predicted"/>
<dbReference type="AlphaFoldDB" id="A0A2W4YY93"/>
<dbReference type="InterPro" id="IPR016181">
    <property type="entry name" value="Acyl_CoA_acyltransferase"/>
</dbReference>
<feature type="domain" description="BioF2-like acetyltransferase" evidence="1">
    <location>
        <begin position="102"/>
        <end position="248"/>
    </location>
</feature>
<dbReference type="Pfam" id="PF13480">
    <property type="entry name" value="Acetyltransf_6"/>
    <property type="match status" value="1"/>
</dbReference>
<dbReference type="Proteomes" id="UP000249555">
    <property type="component" value="Unassembled WGS sequence"/>
</dbReference>
<dbReference type="SUPFAM" id="SSF55729">
    <property type="entry name" value="Acyl-CoA N-acyltransferases (Nat)"/>
    <property type="match status" value="1"/>
</dbReference>
<comment type="caution">
    <text evidence="2">The sequence shown here is derived from an EMBL/GenBank/DDBJ whole genome shotgun (WGS) entry which is preliminary data.</text>
</comment>
<evidence type="ECO:0000259" key="1">
    <source>
        <dbReference type="Pfam" id="PF13480"/>
    </source>
</evidence>
<keyword evidence="2" id="KW-0808">Transferase</keyword>
<protein>
    <submittedName>
        <fullName evidence="2">GNAT family N-acetyltransferase</fullName>
    </submittedName>
</protein>
<dbReference type="Gene3D" id="3.40.630.30">
    <property type="match status" value="1"/>
</dbReference>
<dbReference type="InterPro" id="IPR038740">
    <property type="entry name" value="BioF2-like_GNAT_dom"/>
</dbReference>
<dbReference type="GO" id="GO:0016740">
    <property type="term" value="F:transferase activity"/>
    <property type="evidence" value="ECO:0007669"/>
    <property type="project" value="UniProtKB-KW"/>
</dbReference>
<sequence>MADGAVRRLPLKFQIGARTLATIPRRLVRVSFSLDAVLAATPPILPPLPDDADGYVVTSLPATMLASLDRHGLLAFVRQRYVRYHVDLAAGEAAWLAGLSGSARSGIKRKAKKLAAANGGVLDIRRYHDTAAFAGFYPLARAVSATTYQEKLLGSGLPEDAVSVRHLESLAGEDGLRAWLAFIAEVPVAYLCCTADGKSLCYTYVGHDPAHNDLSPGAVLQVEAMRDLFADGRFARFDFTEGEGQHKRQFSTGGTACVDVLLLRPTPGNRATIAALRGFDSAIALAKRAATHPALTKLAKKIRR</sequence>
<reference evidence="2 3" key="1">
    <citation type="submission" date="2017-08" db="EMBL/GenBank/DDBJ databases">
        <title>Infants hospitalized years apart are colonized by the same room-sourced microbial strains.</title>
        <authorList>
            <person name="Brooks B."/>
            <person name="Olm M.R."/>
            <person name="Firek B.A."/>
            <person name="Baker R."/>
            <person name="Thomas B.C."/>
            <person name="Morowitz M.J."/>
            <person name="Banfield J.F."/>
        </authorList>
    </citation>
    <scope>NUCLEOTIDE SEQUENCE [LARGE SCALE GENOMIC DNA]</scope>
    <source>
        <strain evidence="2">S2_018_000_R3_119</strain>
    </source>
</reference>
<name>A0A2W4YY93_9SPHN</name>
<organism evidence="2 3">
    <name type="scientific">Sphingomonas taxi</name>
    <dbReference type="NCBI Taxonomy" id="1549858"/>
    <lineage>
        <taxon>Bacteria</taxon>
        <taxon>Pseudomonadati</taxon>
        <taxon>Pseudomonadota</taxon>
        <taxon>Alphaproteobacteria</taxon>
        <taxon>Sphingomonadales</taxon>
        <taxon>Sphingomonadaceae</taxon>
        <taxon>Sphingomonas</taxon>
    </lineage>
</organism>
<evidence type="ECO:0000313" key="2">
    <source>
        <dbReference type="EMBL" id="PZO74127.1"/>
    </source>
</evidence>
<gene>
    <name evidence="2" type="ORF">DI640_07005</name>
</gene>
<dbReference type="EMBL" id="QFMX01000006">
    <property type="protein sequence ID" value="PZO74127.1"/>
    <property type="molecule type" value="Genomic_DNA"/>
</dbReference>